<sequence length="249" mass="25553">MSAKKVKPVKYSPEPTSNKSTYILGGIAVVVIAVLVIGGVLWQSGSTDSRNDGYGGVSNAAVEVALDDDGTILLGLPDAATTIDVFEDPMCPYCAELEHKHGQELAQAIDEGTVAVRYHILAFLDRLSSSGDYSTRAVAANQCVAETGDAVAFSAFHAAVFSPDNQPGEGGDSDHSNEQLAQMARDAGASDDAVSCIADGARVEQAAESAEAGRQLLATTGAAGTPAVIQNGTVIDALGNDNWVAELAG</sequence>
<feature type="transmembrane region" description="Helical" evidence="1">
    <location>
        <begin position="21"/>
        <end position="42"/>
    </location>
</feature>
<protein>
    <submittedName>
        <fullName evidence="3">DsbA family protein</fullName>
    </submittedName>
</protein>
<reference evidence="3 4" key="1">
    <citation type="submission" date="2023-07" db="EMBL/GenBank/DDBJ databases">
        <authorList>
            <person name="Girao M."/>
            <person name="Carvalho M.F."/>
        </authorList>
    </citation>
    <scope>NUCLEOTIDE SEQUENCE [LARGE SCALE GENOMIC DNA]</scope>
    <source>
        <strain evidence="3 4">YIM65754</strain>
    </source>
</reference>
<proteinExistence type="predicted"/>
<name>A0ABU7L7V1_9NOCA</name>
<evidence type="ECO:0000256" key="1">
    <source>
        <dbReference type="SAM" id="Phobius"/>
    </source>
</evidence>
<dbReference type="Pfam" id="PF13462">
    <property type="entry name" value="Thioredoxin_4"/>
    <property type="match status" value="1"/>
</dbReference>
<dbReference type="RefSeq" id="WP_330132855.1">
    <property type="nucleotide sequence ID" value="NZ_JAUTXY010000003.1"/>
</dbReference>
<keyword evidence="1" id="KW-0812">Transmembrane</keyword>
<dbReference type="Proteomes" id="UP001336020">
    <property type="component" value="Unassembled WGS sequence"/>
</dbReference>
<keyword evidence="1" id="KW-0472">Membrane</keyword>
<dbReference type="SUPFAM" id="SSF52833">
    <property type="entry name" value="Thioredoxin-like"/>
    <property type="match status" value="1"/>
</dbReference>
<comment type="caution">
    <text evidence="3">The sequence shown here is derived from an EMBL/GenBank/DDBJ whole genome shotgun (WGS) entry which is preliminary data.</text>
</comment>
<organism evidence="3 4">
    <name type="scientific">Rhodococcus artemisiae</name>
    <dbReference type="NCBI Taxonomy" id="714159"/>
    <lineage>
        <taxon>Bacteria</taxon>
        <taxon>Bacillati</taxon>
        <taxon>Actinomycetota</taxon>
        <taxon>Actinomycetes</taxon>
        <taxon>Mycobacteriales</taxon>
        <taxon>Nocardiaceae</taxon>
        <taxon>Rhodococcus</taxon>
    </lineage>
</organism>
<accession>A0ABU7L7V1</accession>
<dbReference type="Gene3D" id="3.40.30.10">
    <property type="entry name" value="Glutaredoxin"/>
    <property type="match status" value="1"/>
</dbReference>
<evidence type="ECO:0000259" key="2">
    <source>
        <dbReference type="Pfam" id="PF13462"/>
    </source>
</evidence>
<keyword evidence="4" id="KW-1185">Reference proteome</keyword>
<dbReference type="EMBL" id="JAUTXY010000003">
    <property type="protein sequence ID" value="MEE2057613.1"/>
    <property type="molecule type" value="Genomic_DNA"/>
</dbReference>
<dbReference type="InterPro" id="IPR012336">
    <property type="entry name" value="Thioredoxin-like_fold"/>
</dbReference>
<evidence type="ECO:0000313" key="4">
    <source>
        <dbReference type="Proteomes" id="UP001336020"/>
    </source>
</evidence>
<dbReference type="InterPro" id="IPR036249">
    <property type="entry name" value="Thioredoxin-like_sf"/>
</dbReference>
<feature type="domain" description="Thioredoxin-like fold" evidence="2">
    <location>
        <begin position="69"/>
        <end position="241"/>
    </location>
</feature>
<evidence type="ECO:0000313" key="3">
    <source>
        <dbReference type="EMBL" id="MEE2057613.1"/>
    </source>
</evidence>
<keyword evidence="1" id="KW-1133">Transmembrane helix</keyword>
<gene>
    <name evidence="3" type="ORF">Q7514_08745</name>
</gene>